<proteinExistence type="predicted"/>
<dbReference type="PANTHER" id="PTHR41328:SF2">
    <property type="entry name" value="TERMINASE SMALL SUBUNIT"/>
    <property type="match status" value="1"/>
</dbReference>
<keyword evidence="2" id="KW-0231">Viral genome packaging</keyword>
<dbReference type="EMBL" id="MH752385">
    <property type="protein sequence ID" value="AYD80904.1"/>
    <property type="molecule type" value="Genomic_DNA"/>
</dbReference>
<sequence length="174" mass="19754">MGVFLLYNIVYTGFLFSLFLSLREVFVMSEIKGKWTPKLERFVEEYFINHMNATRAAIAAGYSKKSAAAIGAENLQKPHVRARIEERLAEMNKEKVMEANEVMELLTKIARGEDKEEVLRGLGKGYEEKTHMEVTAKDRLKALELIGKAHAVFTDKQKVETNQVIIVDDSGDVE</sequence>
<evidence type="ECO:0000256" key="2">
    <source>
        <dbReference type="ARBA" id="ARBA00023219"/>
    </source>
</evidence>
<dbReference type="InterPro" id="IPR038713">
    <property type="entry name" value="Terminase_Gp1_N_sf"/>
</dbReference>
<reference evidence="4" key="1">
    <citation type="submission" date="2018-08" db="EMBL/GenBank/DDBJ databases">
        <authorList>
            <person name="Showalter R."/>
            <person name="Adat I."/>
            <person name="Raab R."/>
            <person name="Temple L."/>
        </authorList>
    </citation>
    <scope>NUCLEOTIDE SEQUENCE [LARGE SCALE GENOMIC DNA]</scope>
</reference>
<evidence type="ECO:0000313" key="4">
    <source>
        <dbReference type="Proteomes" id="UP000281415"/>
    </source>
</evidence>
<dbReference type="PANTHER" id="PTHR41328">
    <property type="entry name" value="TERMINASE SMALL SUBUNIT-RELATED"/>
    <property type="match status" value="1"/>
</dbReference>
<dbReference type="Gene3D" id="6.10.140.2160">
    <property type="match status" value="1"/>
</dbReference>
<dbReference type="Gene3D" id="1.10.10.1400">
    <property type="entry name" value="Terminase, small subunit, N-terminal DNA-binding domain, HTH motif"/>
    <property type="match status" value="1"/>
</dbReference>
<dbReference type="InterPro" id="IPR052404">
    <property type="entry name" value="SPP1-like_terminase"/>
</dbReference>
<accession>A0A386K9A1</accession>
<keyword evidence="4" id="KW-1185">Reference proteome</keyword>
<name>A0A386K9A1_9CAUD</name>
<organism evidence="3 4">
    <name type="scientific">Bacillus phage Ray17</name>
    <dbReference type="NCBI Taxonomy" id="2315627"/>
    <lineage>
        <taxon>Viruses</taxon>
        <taxon>Duplodnaviria</taxon>
        <taxon>Heunggongvirae</taxon>
        <taxon>Uroviricota</taxon>
        <taxon>Caudoviricetes</taxon>
        <taxon>Trautnerviridae</taxon>
        <taxon>Polsinellivirinae</taxon>
        <taxon>Splendidredvirus</taxon>
        <taxon>Splendidredvirus ray17</taxon>
    </lineage>
</organism>
<evidence type="ECO:0000313" key="3">
    <source>
        <dbReference type="EMBL" id="AYD80904.1"/>
    </source>
</evidence>
<evidence type="ECO:0000256" key="1">
    <source>
        <dbReference type="ARBA" id="ARBA00022612"/>
    </source>
</evidence>
<keyword evidence="1" id="KW-1188">Viral release from host cell</keyword>
<dbReference type="GO" id="GO:0051276">
    <property type="term" value="P:chromosome organization"/>
    <property type="evidence" value="ECO:0007669"/>
    <property type="project" value="InterPro"/>
</dbReference>
<dbReference type="Proteomes" id="UP000281415">
    <property type="component" value="Segment"/>
</dbReference>
<protein>
    <submittedName>
        <fullName evidence="3">Terminase small subunit</fullName>
    </submittedName>
</protein>
<dbReference type="Pfam" id="PF03592">
    <property type="entry name" value="Terminase_2"/>
    <property type="match status" value="1"/>
</dbReference>
<gene>
    <name evidence="3" type="ORF">Ray17_3</name>
</gene>
<dbReference type="InterPro" id="IPR005335">
    <property type="entry name" value="Terminase_ssu"/>
</dbReference>